<reference evidence="3" key="1">
    <citation type="submission" date="2022-11" db="UniProtKB">
        <authorList>
            <consortium name="WormBaseParasite"/>
        </authorList>
    </citation>
    <scope>IDENTIFICATION</scope>
</reference>
<accession>A0A914E7T1</accession>
<keyword evidence="2" id="KW-1185">Reference proteome</keyword>
<sequence>MMRITPINIAKIQFDSNYSFEEIYHVLWKIHEKRQQYMPFYCKIVEDLKREYCRAEFFFYDTKILTLMLCNYNNYLFMERYTSFDDLIFDGEFIKSQQIAARPLSKSTEPLSHDVYLDPQIIDKQYNQTLIVPDFLDRSLQEHLNLWMIVIPWILISIGNIIVACRISMMYVDPGVLVP</sequence>
<evidence type="ECO:0000313" key="3">
    <source>
        <dbReference type="WBParaSite" id="ACRNAN_scaffold5993.g26462.t1"/>
    </source>
</evidence>
<name>A0A914E7T1_9BILA</name>
<keyword evidence="1" id="KW-0472">Membrane</keyword>
<feature type="transmembrane region" description="Helical" evidence="1">
    <location>
        <begin position="146"/>
        <end position="169"/>
    </location>
</feature>
<evidence type="ECO:0000313" key="2">
    <source>
        <dbReference type="Proteomes" id="UP000887540"/>
    </source>
</evidence>
<protein>
    <submittedName>
        <fullName evidence="3">Uncharacterized protein</fullName>
    </submittedName>
</protein>
<keyword evidence="1" id="KW-1133">Transmembrane helix</keyword>
<proteinExistence type="predicted"/>
<evidence type="ECO:0000256" key="1">
    <source>
        <dbReference type="SAM" id="Phobius"/>
    </source>
</evidence>
<organism evidence="2 3">
    <name type="scientific">Acrobeloides nanus</name>
    <dbReference type="NCBI Taxonomy" id="290746"/>
    <lineage>
        <taxon>Eukaryota</taxon>
        <taxon>Metazoa</taxon>
        <taxon>Ecdysozoa</taxon>
        <taxon>Nematoda</taxon>
        <taxon>Chromadorea</taxon>
        <taxon>Rhabditida</taxon>
        <taxon>Tylenchina</taxon>
        <taxon>Cephalobomorpha</taxon>
        <taxon>Cephaloboidea</taxon>
        <taxon>Cephalobidae</taxon>
        <taxon>Acrobeloides</taxon>
    </lineage>
</organism>
<dbReference type="AlphaFoldDB" id="A0A914E7T1"/>
<keyword evidence="1" id="KW-0812">Transmembrane</keyword>
<dbReference type="Proteomes" id="UP000887540">
    <property type="component" value="Unplaced"/>
</dbReference>
<dbReference type="WBParaSite" id="ACRNAN_scaffold5993.g26462.t1">
    <property type="protein sequence ID" value="ACRNAN_scaffold5993.g26462.t1"/>
    <property type="gene ID" value="ACRNAN_scaffold5993.g26462"/>
</dbReference>